<dbReference type="Gene3D" id="2.10.10.80">
    <property type="match status" value="1"/>
</dbReference>
<comment type="caution">
    <text evidence="2">The sequence shown here is derived from an EMBL/GenBank/DDBJ whole genome shotgun (WGS) entry which is preliminary data.</text>
</comment>
<gene>
    <name evidence="2" type="ORF">BIY29_07350</name>
</gene>
<dbReference type="InterPro" id="IPR012334">
    <property type="entry name" value="Pectin_lyas_fold"/>
</dbReference>
<dbReference type="InterPro" id="IPR040775">
    <property type="entry name" value="Tail_spike_N"/>
</dbReference>
<dbReference type="Gene3D" id="2.160.20.10">
    <property type="entry name" value="Single-stranded right-handed beta-helix, Pectin lyase-like"/>
    <property type="match status" value="1"/>
</dbReference>
<keyword evidence="3" id="KW-1185">Reference proteome</keyword>
<evidence type="ECO:0000259" key="1">
    <source>
        <dbReference type="Pfam" id="PF18668"/>
    </source>
</evidence>
<evidence type="ECO:0000313" key="2">
    <source>
        <dbReference type="EMBL" id="RLM25320.1"/>
    </source>
</evidence>
<evidence type="ECO:0000313" key="3">
    <source>
        <dbReference type="Proteomes" id="UP000285648"/>
    </source>
</evidence>
<accession>A0A421DQD0</accession>
<dbReference type="OrthoDB" id="6500479at2"/>
<proteinExistence type="predicted"/>
<organism evidence="2 3">
    <name type="scientific">Brenneria alni</name>
    <dbReference type="NCBI Taxonomy" id="71656"/>
    <lineage>
        <taxon>Bacteria</taxon>
        <taxon>Pseudomonadati</taxon>
        <taxon>Pseudomonadota</taxon>
        <taxon>Gammaproteobacteria</taxon>
        <taxon>Enterobacterales</taxon>
        <taxon>Pectobacteriaceae</taxon>
        <taxon>Brenneria</taxon>
    </lineage>
</organism>
<dbReference type="Proteomes" id="UP000285648">
    <property type="component" value="Unassembled WGS sequence"/>
</dbReference>
<dbReference type="InterPro" id="IPR011050">
    <property type="entry name" value="Pectin_lyase_fold/virulence"/>
</dbReference>
<feature type="domain" description="Tail spike TSP1/Gp66 N-terminal" evidence="1">
    <location>
        <begin position="6"/>
        <end position="62"/>
    </location>
</feature>
<protein>
    <recommendedName>
        <fullName evidence="1">Tail spike TSP1/Gp66 N-terminal domain-containing protein</fullName>
    </recommendedName>
</protein>
<sequence length="589" mass="63700">MSGINGSFEEGGTLNYSYDMLFYESDGNYYRWNGDFNKIVPPGSTPASSGGVGAGAWISVTDVALRANLGLSDGAELIGYHRPDVYDGTVGEYLDKSITYVTPEMFGAVGDGITDDTSAIQSAIEYLKTDSSKYAIIGHRDYVISSSLSVSGFAYGFEMHLRSLRALDSWPDYHDWKTAAPLISIGGTGSMVGLDIRCEYVNGNNRADWINIIGQGCGGSHFHAERLTNVINGLAPKSVTWPSASNHISGGYWDTGAGVAVWLQKGTTGTSPVVEGYIIDVNFVSGFKNGGLLLRNGAQYANVRGQFDFNGRYLSELTMSSNTTSGLTRGDTVTNGTNTAEIIAFYQHPVGTYKLLLSEGHDVSTDGSNFSVDATLTNSNSSWSSTISAVKTPASSNWYPDIIHDFTGSAFGKCAIASPYCGGLVGGLLHSTIFQYGNSTLATTNGINGAQWVHSGTTLSLRDAYRDNYVLDFYEKFMAPYRHLYMRTYRIYGTEVYISLVQSTTKSIRTFSKIGDGTVTNTREVWRVTVSGELEGVGGECLIYVSSSKITIVDNTVTNVTLSVEEFTFKAAQGAQSTMNVIFNFQRIL</sequence>
<dbReference type="AlphaFoldDB" id="A0A421DQD0"/>
<dbReference type="RefSeq" id="WP_121574536.1">
    <property type="nucleotide sequence ID" value="NZ_MJLZ01000012.1"/>
</dbReference>
<dbReference type="SUPFAM" id="SSF51126">
    <property type="entry name" value="Pectin lyase-like"/>
    <property type="match status" value="1"/>
</dbReference>
<dbReference type="Pfam" id="PF18668">
    <property type="entry name" value="Tail_spike_N"/>
    <property type="match status" value="1"/>
</dbReference>
<name>A0A421DQD0_9GAMM</name>
<reference evidence="2 3" key="1">
    <citation type="submission" date="2016-09" db="EMBL/GenBank/DDBJ databases">
        <authorList>
            <person name="Doonan J."/>
            <person name="Pachebat J.A."/>
            <person name="Golyshin P.N."/>
            <person name="Denman S."/>
            <person name="Mcdonald J.E."/>
        </authorList>
    </citation>
    <scope>NUCLEOTIDE SEQUENCE [LARGE SCALE GENOMIC DNA]</scope>
    <source>
        <strain evidence="2 3">NCPPB 3934</strain>
    </source>
</reference>
<dbReference type="EMBL" id="MJLZ01000012">
    <property type="protein sequence ID" value="RLM25320.1"/>
    <property type="molecule type" value="Genomic_DNA"/>
</dbReference>